<proteinExistence type="predicted"/>
<keyword evidence="1" id="KW-1133">Transmembrane helix</keyword>
<evidence type="ECO:0000256" key="1">
    <source>
        <dbReference type="SAM" id="Phobius"/>
    </source>
</evidence>
<evidence type="ECO:0008006" key="4">
    <source>
        <dbReference type="Google" id="ProtNLM"/>
    </source>
</evidence>
<keyword evidence="3" id="KW-1185">Reference proteome</keyword>
<evidence type="ECO:0000313" key="2">
    <source>
        <dbReference type="EMBL" id="MFD1480421.1"/>
    </source>
</evidence>
<evidence type="ECO:0000313" key="3">
    <source>
        <dbReference type="Proteomes" id="UP001597302"/>
    </source>
</evidence>
<reference evidence="3" key="1">
    <citation type="journal article" date="2019" name="Int. J. Syst. Evol. Microbiol.">
        <title>The Global Catalogue of Microorganisms (GCM) 10K type strain sequencing project: providing services to taxonomists for standard genome sequencing and annotation.</title>
        <authorList>
            <consortium name="The Broad Institute Genomics Platform"/>
            <consortium name="The Broad Institute Genome Sequencing Center for Infectious Disease"/>
            <person name="Wu L."/>
            <person name="Ma J."/>
        </authorList>
    </citation>
    <scope>NUCLEOTIDE SEQUENCE [LARGE SCALE GENOMIC DNA]</scope>
    <source>
        <strain evidence="3">CCM 8875</strain>
    </source>
</reference>
<sequence>MMDDRGIDQKARNQLVLSFLSVRRAIGALGFFLPLALIAFAILWPEPLGSSISAYFHSPMRDIFVGTLIAQAVFLWSYEGFAPEGAERITDRGTARVASVGAMLIALAPTTGPANSGDACTLLACRMPEWLTYGVHFAAAGVFFGALAVFCLVLFVKGAEDSAEKRASNRIYRICGWTILACLALILLVGLPGLSGALAPLRPVFWLETIATFAFATSWAVKGDSLRPLVQGFAAMQRGPA</sequence>
<feature type="transmembrane region" description="Helical" evidence="1">
    <location>
        <begin position="63"/>
        <end position="81"/>
    </location>
</feature>
<name>A0ABW4DU75_9RHOB</name>
<feature type="transmembrane region" description="Helical" evidence="1">
    <location>
        <begin position="21"/>
        <end position="43"/>
    </location>
</feature>
<keyword evidence="1" id="KW-0472">Membrane</keyword>
<comment type="caution">
    <text evidence="2">The sequence shown here is derived from an EMBL/GenBank/DDBJ whole genome shotgun (WGS) entry which is preliminary data.</text>
</comment>
<feature type="transmembrane region" description="Helical" evidence="1">
    <location>
        <begin position="204"/>
        <end position="221"/>
    </location>
</feature>
<feature type="transmembrane region" description="Helical" evidence="1">
    <location>
        <begin position="130"/>
        <end position="156"/>
    </location>
</feature>
<feature type="transmembrane region" description="Helical" evidence="1">
    <location>
        <begin position="93"/>
        <end position="110"/>
    </location>
</feature>
<accession>A0ABW4DU75</accession>
<feature type="transmembrane region" description="Helical" evidence="1">
    <location>
        <begin position="177"/>
        <end position="198"/>
    </location>
</feature>
<gene>
    <name evidence="2" type="ORF">ACFQ5P_03845</name>
</gene>
<dbReference type="EMBL" id="JBHTOQ010000004">
    <property type="protein sequence ID" value="MFD1480421.1"/>
    <property type="molecule type" value="Genomic_DNA"/>
</dbReference>
<dbReference type="RefSeq" id="WP_131578616.1">
    <property type="nucleotide sequence ID" value="NZ_CBCSAJ010000121.1"/>
</dbReference>
<protein>
    <recommendedName>
        <fullName evidence="4">DUF998 domain-containing protein</fullName>
    </recommendedName>
</protein>
<dbReference type="Proteomes" id="UP001597302">
    <property type="component" value="Unassembled WGS sequence"/>
</dbReference>
<organism evidence="2 3">
    <name type="scientific">Paracoccus nototheniae</name>
    <dbReference type="NCBI Taxonomy" id="2489002"/>
    <lineage>
        <taxon>Bacteria</taxon>
        <taxon>Pseudomonadati</taxon>
        <taxon>Pseudomonadota</taxon>
        <taxon>Alphaproteobacteria</taxon>
        <taxon>Rhodobacterales</taxon>
        <taxon>Paracoccaceae</taxon>
        <taxon>Paracoccus</taxon>
    </lineage>
</organism>
<keyword evidence="1" id="KW-0812">Transmembrane</keyword>